<evidence type="ECO:0000256" key="1">
    <source>
        <dbReference type="SAM" id="MobiDB-lite"/>
    </source>
</evidence>
<evidence type="ECO:0000313" key="2">
    <source>
        <dbReference type="EMBL" id="CAD7404738.1"/>
    </source>
</evidence>
<dbReference type="AlphaFoldDB" id="A0A7R9D067"/>
<dbReference type="EMBL" id="OD002270">
    <property type="protein sequence ID" value="CAD7404738.1"/>
    <property type="molecule type" value="Genomic_DNA"/>
</dbReference>
<feature type="region of interest" description="Disordered" evidence="1">
    <location>
        <begin position="45"/>
        <end position="78"/>
    </location>
</feature>
<accession>A0A7R9D067</accession>
<reference evidence="2" key="1">
    <citation type="submission" date="2020-11" db="EMBL/GenBank/DDBJ databases">
        <authorList>
            <person name="Tran Van P."/>
        </authorList>
    </citation>
    <scope>NUCLEOTIDE SEQUENCE</scope>
</reference>
<protein>
    <submittedName>
        <fullName evidence="2">Uncharacterized protein</fullName>
    </submittedName>
</protein>
<organism evidence="2">
    <name type="scientific">Timema poppense</name>
    <name type="common">Walking stick</name>
    <dbReference type="NCBI Taxonomy" id="170557"/>
    <lineage>
        <taxon>Eukaryota</taxon>
        <taxon>Metazoa</taxon>
        <taxon>Ecdysozoa</taxon>
        <taxon>Arthropoda</taxon>
        <taxon>Hexapoda</taxon>
        <taxon>Insecta</taxon>
        <taxon>Pterygota</taxon>
        <taxon>Neoptera</taxon>
        <taxon>Polyneoptera</taxon>
        <taxon>Phasmatodea</taxon>
        <taxon>Timematodea</taxon>
        <taxon>Timematoidea</taxon>
        <taxon>Timematidae</taxon>
        <taxon>Timema</taxon>
    </lineage>
</organism>
<sequence>MLTLVHSKVETCTSPKMDIKATALLTGILLALLYEVECYSFKHGIPLSDEKDFPDDSTSVEERHNVNHRRNSPKRENDVSQRAIFDLILGILNTFKVSSESRVKRAKEKEGYFIN</sequence>
<proteinExistence type="predicted"/>
<gene>
    <name evidence="2" type="ORF">TPSB3V08_LOCUS4637</name>
</gene>
<name>A0A7R9D067_TIMPO</name>